<evidence type="ECO:0000313" key="3">
    <source>
        <dbReference type="Proteomes" id="UP000887565"/>
    </source>
</evidence>
<feature type="transmembrane region" description="Helical" evidence="2">
    <location>
        <begin position="20"/>
        <end position="41"/>
    </location>
</feature>
<keyword evidence="2" id="KW-0472">Membrane</keyword>
<dbReference type="WBParaSite" id="nRc.2.0.1.t28087-RA">
    <property type="protein sequence ID" value="nRc.2.0.1.t28087-RA"/>
    <property type="gene ID" value="nRc.2.0.1.g28087"/>
</dbReference>
<feature type="region of interest" description="Disordered" evidence="1">
    <location>
        <begin position="52"/>
        <end position="73"/>
    </location>
</feature>
<organism evidence="3 4">
    <name type="scientific">Romanomermis culicivorax</name>
    <name type="common">Nematode worm</name>
    <dbReference type="NCBI Taxonomy" id="13658"/>
    <lineage>
        <taxon>Eukaryota</taxon>
        <taxon>Metazoa</taxon>
        <taxon>Ecdysozoa</taxon>
        <taxon>Nematoda</taxon>
        <taxon>Enoplea</taxon>
        <taxon>Dorylaimia</taxon>
        <taxon>Mermithida</taxon>
        <taxon>Mermithoidea</taxon>
        <taxon>Mermithidae</taxon>
        <taxon>Romanomermis</taxon>
    </lineage>
</organism>
<proteinExistence type="predicted"/>
<evidence type="ECO:0000256" key="1">
    <source>
        <dbReference type="SAM" id="MobiDB-lite"/>
    </source>
</evidence>
<protein>
    <submittedName>
        <fullName evidence="4">Uncharacterized protein</fullName>
    </submittedName>
</protein>
<evidence type="ECO:0000313" key="4">
    <source>
        <dbReference type="WBParaSite" id="nRc.2.0.1.t28087-RA"/>
    </source>
</evidence>
<dbReference type="Proteomes" id="UP000887565">
    <property type="component" value="Unplaced"/>
</dbReference>
<accession>A0A915JPR3</accession>
<name>A0A915JPR3_ROMCU</name>
<keyword evidence="3" id="KW-1185">Reference proteome</keyword>
<evidence type="ECO:0000256" key="2">
    <source>
        <dbReference type="SAM" id="Phobius"/>
    </source>
</evidence>
<reference evidence="4" key="1">
    <citation type="submission" date="2022-11" db="UniProtKB">
        <authorList>
            <consortium name="WormBaseParasite"/>
        </authorList>
    </citation>
    <scope>IDENTIFICATION</scope>
</reference>
<dbReference type="AlphaFoldDB" id="A0A915JPR3"/>
<keyword evidence="2" id="KW-1133">Transmembrane helix</keyword>
<sequence length="175" mass="19069">MQKKVDFLPAALSSTTGKTLLFLSSFVGGITRIVFFGVLAFSSSSDSESLENSILESSDATGTGTGAGTTVPAGTEEVPVPIVVFTVCSLFDEGVEKIFIFDRILSTNGEKMWDFQVGKEHSGGSSRAKIFLCFAPRPRNENFSALGIEQVTLARLLIYHPKLKKFNFKSQELMR</sequence>
<keyword evidence="2" id="KW-0812">Transmembrane</keyword>